<reference evidence="1" key="2">
    <citation type="journal article" date="2023" name="IMA Fungus">
        <title>Comparative genomic study of the Penicillium genus elucidates a diverse pangenome and 15 lateral gene transfer events.</title>
        <authorList>
            <person name="Petersen C."/>
            <person name="Sorensen T."/>
            <person name="Nielsen M.R."/>
            <person name="Sondergaard T.E."/>
            <person name="Sorensen J.L."/>
            <person name="Fitzpatrick D.A."/>
            <person name="Frisvad J.C."/>
            <person name="Nielsen K.L."/>
        </authorList>
    </citation>
    <scope>NUCLEOTIDE SEQUENCE</scope>
    <source>
        <strain evidence="1">IBT 23319</strain>
    </source>
</reference>
<name>A0A9W9NN48_PENCI</name>
<accession>A0A9W9NN48</accession>
<dbReference type="AlphaFoldDB" id="A0A9W9NN48"/>
<dbReference type="RefSeq" id="XP_056496631.1">
    <property type="nucleotide sequence ID" value="XM_056649500.1"/>
</dbReference>
<dbReference type="EMBL" id="JAPQKT010000009">
    <property type="protein sequence ID" value="KAJ5221708.1"/>
    <property type="molecule type" value="Genomic_DNA"/>
</dbReference>
<evidence type="ECO:0000313" key="2">
    <source>
        <dbReference type="Proteomes" id="UP001147733"/>
    </source>
</evidence>
<dbReference type="Pfam" id="PF08584">
    <property type="entry name" value="Ribonuc_P_40"/>
    <property type="match status" value="1"/>
</dbReference>
<keyword evidence="2" id="KW-1185">Reference proteome</keyword>
<protein>
    <submittedName>
        <fullName evidence="1">Uncharacterized protein</fullName>
    </submittedName>
</protein>
<dbReference type="InterPro" id="IPR013893">
    <property type="entry name" value="RNase_P_Rpp40"/>
</dbReference>
<dbReference type="OrthoDB" id="63112at2759"/>
<evidence type="ECO:0000313" key="1">
    <source>
        <dbReference type="EMBL" id="KAJ5221708.1"/>
    </source>
</evidence>
<dbReference type="GO" id="GO:0000172">
    <property type="term" value="C:ribonuclease MRP complex"/>
    <property type="evidence" value="ECO:0007669"/>
    <property type="project" value="TreeGrafter"/>
</dbReference>
<dbReference type="GeneID" id="81388667"/>
<dbReference type="GO" id="GO:0030681">
    <property type="term" value="C:multimeric ribonuclease P complex"/>
    <property type="evidence" value="ECO:0007669"/>
    <property type="project" value="TreeGrafter"/>
</dbReference>
<dbReference type="GO" id="GO:0001682">
    <property type="term" value="P:tRNA 5'-leader removal"/>
    <property type="evidence" value="ECO:0007669"/>
    <property type="project" value="InterPro"/>
</dbReference>
<dbReference type="PANTHER" id="PTHR15396:SF1">
    <property type="entry name" value="RIBONUCLEASE P PROTEIN SUBUNIT P40"/>
    <property type="match status" value="1"/>
</dbReference>
<sequence length="382" mass="42370">MFDFEDSASEREKCFTTISQLPTFVDPKKIPSKKSPFSAILNNPLAHTVEVILPETLYTSIGSSLDAKLTKPQYARVFMSPSSILENDFFNSYVRSGNVIMISEGRSGSDTVFTLIDGICKIEMGKEIYERTGLSGKPVRSGGRKHGKERFLVELNLRLPSMLHGKKGFERIVWAFGNVLGHSLAWLFCDLEPASQGGGTPKPIEKLHPQLLESSQRRTKLENILTPSLQEVVSNDMSPVDMQDRCGALCEWISMAQLRSSRVSAEDTVDPYLSRYSVPDYNGTNAVNLISLKWHGLISSTWTMQLFLNLLCQSGKFPSTNPSMAWFVLSSSALNRQVVEGRDGFSIAVAPNLLLPNAAEPKPNARHAICWEFVGASVIDHH</sequence>
<dbReference type="GO" id="GO:0004526">
    <property type="term" value="F:ribonuclease P activity"/>
    <property type="evidence" value="ECO:0007669"/>
    <property type="project" value="TreeGrafter"/>
</dbReference>
<proteinExistence type="predicted"/>
<dbReference type="PANTHER" id="PTHR15396">
    <property type="entry name" value="RIBONUCLEASE P PROTEIN SUBUNIT P40"/>
    <property type="match status" value="1"/>
</dbReference>
<comment type="caution">
    <text evidence="1">The sequence shown here is derived from an EMBL/GenBank/DDBJ whole genome shotgun (WGS) entry which is preliminary data.</text>
</comment>
<dbReference type="GO" id="GO:0000171">
    <property type="term" value="F:ribonuclease MRP activity"/>
    <property type="evidence" value="ECO:0007669"/>
    <property type="project" value="TreeGrafter"/>
</dbReference>
<dbReference type="GO" id="GO:0000447">
    <property type="term" value="P:endonucleolytic cleavage in ITS1 to separate SSU-rRNA from 5.8S rRNA and LSU-rRNA from tricistronic rRNA transcript (SSU-rRNA, 5.8S rRNA, LSU-rRNA)"/>
    <property type="evidence" value="ECO:0007669"/>
    <property type="project" value="TreeGrafter"/>
</dbReference>
<organism evidence="1 2">
    <name type="scientific">Penicillium citrinum</name>
    <dbReference type="NCBI Taxonomy" id="5077"/>
    <lineage>
        <taxon>Eukaryota</taxon>
        <taxon>Fungi</taxon>
        <taxon>Dikarya</taxon>
        <taxon>Ascomycota</taxon>
        <taxon>Pezizomycotina</taxon>
        <taxon>Eurotiomycetes</taxon>
        <taxon>Eurotiomycetidae</taxon>
        <taxon>Eurotiales</taxon>
        <taxon>Aspergillaceae</taxon>
        <taxon>Penicillium</taxon>
    </lineage>
</organism>
<dbReference type="Proteomes" id="UP001147733">
    <property type="component" value="Unassembled WGS sequence"/>
</dbReference>
<reference evidence="1" key="1">
    <citation type="submission" date="2022-11" db="EMBL/GenBank/DDBJ databases">
        <authorList>
            <person name="Petersen C."/>
        </authorList>
    </citation>
    <scope>NUCLEOTIDE SEQUENCE</scope>
    <source>
        <strain evidence="1">IBT 23319</strain>
    </source>
</reference>
<gene>
    <name evidence="1" type="ORF">N7469_010595</name>
</gene>